<dbReference type="FunFam" id="1.10.10.10:FF:000322">
    <property type="entry name" value="Probable disease resistance protein At1g63360"/>
    <property type="match status" value="1"/>
</dbReference>
<reference evidence="11 12" key="2">
    <citation type="submission" date="2025-04" db="UniProtKB">
        <authorList>
            <consortium name="RefSeq"/>
        </authorList>
    </citation>
    <scope>IDENTIFICATION</scope>
    <source>
        <tissue evidence="11 12">Whole plant</tissue>
    </source>
</reference>
<dbReference type="InterPro" id="IPR042197">
    <property type="entry name" value="Apaf_helical"/>
</dbReference>
<evidence type="ECO:0000313" key="11">
    <source>
        <dbReference type="RefSeq" id="XP_052112960.1"/>
    </source>
</evidence>
<dbReference type="Pfam" id="PF18052">
    <property type="entry name" value="Rx_N"/>
    <property type="match status" value="1"/>
</dbReference>
<evidence type="ECO:0000256" key="1">
    <source>
        <dbReference type="ARBA" id="ARBA00022614"/>
    </source>
</evidence>
<evidence type="ECO:0000259" key="9">
    <source>
        <dbReference type="Pfam" id="PF25019"/>
    </source>
</evidence>
<dbReference type="InterPro" id="IPR027417">
    <property type="entry name" value="P-loop_NTPase"/>
</dbReference>
<feature type="domain" description="Disease resistance protein winged helix" evidence="8">
    <location>
        <begin position="421"/>
        <end position="490"/>
    </location>
</feature>
<evidence type="ECO:0000256" key="5">
    <source>
        <dbReference type="ARBA" id="ARBA00022840"/>
    </source>
</evidence>
<dbReference type="GO" id="GO:0043531">
    <property type="term" value="F:ADP binding"/>
    <property type="evidence" value="ECO:0007669"/>
    <property type="project" value="InterPro"/>
</dbReference>
<evidence type="ECO:0000259" key="7">
    <source>
        <dbReference type="Pfam" id="PF18052"/>
    </source>
</evidence>
<dbReference type="GO" id="GO:0006952">
    <property type="term" value="P:defense response"/>
    <property type="evidence" value="ECO:0007669"/>
    <property type="project" value="UniProtKB-KW"/>
</dbReference>
<dbReference type="Gene3D" id="3.80.10.10">
    <property type="entry name" value="Ribonuclease Inhibitor"/>
    <property type="match status" value="1"/>
</dbReference>
<evidence type="ECO:0000259" key="6">
    <source>
        <dbReference type="Pfam" id="PF00931"/>
    </source>
</evidence>
<feature type="domain" description="R13L1/DRL21-like LRR repeat region" evidence="9">
    <location>
        <begin position="680"/>
        <end position="809"/>
    </location>
</feature>
<dbReference type="PRINTS" id="PR00364">
    <property type="entry name" value="DISEASERSIST"/>
</dbReference>
<dbReference type="InterPro" id="IPR041118">
    <property type="entry name" value="Rx_N"/>
</dbReference>
<dbReference type="PANTHER" id="PTHR36766:SF40">
    <property type="entry name" value="DISEASE RESISTANCE PROTEIN RGA3"/>
    <property type="match status" value="1"/>
</dbReference>
<dbReference type="Pfam" id="PF25019">
    <property type="entry name" value="LRR_R13L1-DRL21"/>
    <property type="match status" value="1"/>
</dbReference>
<keyword evidence="3" id="KW-0547">Nucleotide-binding</keyword>
<evidence type="ECO:0000256" key="2">
    <source>
        <dbReference type="ARBA" id="ARBA00022737"/>
    </source>
</evidence>
<dbReference type="InterPro" id="IPR002182">
    <property type="entry name" value="NB-ARC"/>
</dbReference>
<keyword evidence="2" id="KW-0677">Repeat</keyword>
<dbReference type="InterPro" id="IPR036388">
    <property type="entry name" value="WH-like_DNA-bd_sf"/>
</dbReference>
<keyword evidence="5" id="KW-0067">ATP-binding</keyword>
<dbReference type="GeneID" id="107475980"/>
<evidence type="ECO:0000313" key="13">
    <source>
        <dbReference type="RefSeq" id="XP_052112962.1"/>
    </source>
</evidence>
<keyword evidence="1" id="KW-0433">Leucine-rich repeat</keyword>
<dbReference type="Gene3D" id="1.20.5.4130">
    <property type="match status" value="1"/>
</dbReference>
<keyword evidence="10" id="KW-1185">Reference proteome</keyword>
<dbReference type="GO" id="GO:0005524">
    <property type="term" value="F:ATP binding"/>
    <property type="evidence" value="ECO:0007669"/>
    <property type="project" value="UniProtKB-KW"/>
</dbReference>
<organism evidence="10 13">
    <name type="scientific">Arachis duranensis</name>
    <name type="common">Wild peanut</name>
    <dbReference type="NCBI Taxonomy" id="130453"/>
    <lineage>
        <taxon>Eukaryota</taxon>
        <taxon>Viridiplantae</taxon>
        <taxon>Streptophyta</taxon>
        <taxon>Embryophyta</taxon>
        <taxon>Tracheophyta</taxon>
        <taxon>Spermatophyta</taxon>
        <taxon>Magnoliopsida</taxon>
        <taxon>eudicotyledons</taxon>
        <taxon>Gunneridae</taxon>
        <taxon>Pentapetalae</taxon>
        <taxon>rosids</taxon>
        <taxon>fabids</taxon>
        <taxon>Fabales</taxon>
        <taxon>Fabaceae</taxon>
        <taxon>Papilionoideae</taxon>
        <taxon>50 kb inversion clade</taxon>
        <taxon>dalbergioids sensu lato</taxon>
        <taxon>Dalbergieae</taxon>
        <taxon>Pterocarpus clade</taxon>
        <taxon>Arachis</taxon>
    </lineage>
</organism>
<evidence type="ECO:0000256" key="3">
    <source>
        <dbReference type="ARBA" id="ARBA00022741"/>
    </source>
</evidence>
<gene>
    <name evidence="11 12 13" type="primary">LOC107475980</name>
</gene>
<dbReference type="InterPro" id="IPR058922">
    <property type="entry name" value="WHD_DRP"/>
</dbReference>
<evidence type="ECO:0000313" key="12">
    <source>
        <dbReference type="RefSeq" id="XP_052112961.1"/>
    </source>
</evidence>
<feature type="domain" description="Disease resistance N-terminal" evidence="7">
    <location>
        <begin position="10"/>
        <end position="102"/>
    </location>
</feature>
<dbReference type="RefSeq" id="XP_052112961.1">
    <property type="nucleotide sequence ID" value="XM_052257001.1"/>
</dbReference>
<reference evidence="10" key="1">
    <citation type="journal article" date="2016" name="Nat. Genet.">
        <title>The genome sequences of Arachis duranensis and Arachis ipaensis, the diploid ancestors of cultivated peanut.</title>
        <authorList>
            <person name="Bertioli D.J."/>
            <person name="Cannon S.B."/>
            <person name="Froenicke L."/>
            <person name="Huang G."/>
            <person name="Farmer A.D."/>
            <person name="Cannon E.K."/>
            <person name="Liu X."/>
            <person name="Gao D."/>
            <person name="Clevenger J."/>
            <person name="Dash S."/>
            <person name="Ren L."/>
            <person name="Moretzsohn M.C."/>
            <person name="Shirasawa K."/>
            <person name="Huang W."/>
            <person name="Vidigal B."/>
            <person name="Abernathy B."/>
            <person name="Chu Y."/>
            <person name="Niederhuth C.E."/>
            <person name="Umale P."/>
            <person name="Araujo A.C."/>
            <person name="Kozik A."/>
            <person name="Kim K.D."/>
            <person name="Burow M.D."/>
            <person name="Varshney R.K."/>
            <person name="Wang X."/>
            <person name="Zhang X."/>
            <person name="Barkley N."/>
            <person name="Guimaraes P.M."/>
            <person name="Isobe S."/>
            <person name="Guo B."/>
            <person name="Liao B."/>
            <person name="Stalker H.T."/>
            <person name="Schmitz R.J."/>
            <person name="Scheffler B.E."/>
            <person name="Leal-Bertioli S.C."/>
            <person name="Xun X."/>
            <person name="Jackson S.A."/>
            <person name="Michelmore R."/>
            <person name="Ozias-Akins P."/>
        </authorList>
    </citation>
    <scope>NUCLEOTIDE SEQUENCE [LARGE SCALE GENOMIC DNA]</scope>
    <source>
        <strain evidence="10">cv. V14167</strain>
    </source>
</reference>
<dbReference type="Gene3D" id="1.10.10.10">
    <property type="entry name" value="Winged helix-like DNA-binding domain superfamily/Winged helix DNA-binding domain"/>
    <property type="match status" value="1"/>
</dbReference>
<dbReference type="Gene3D" id="1.10.8.430">
    <property type="entry name" value="Helical domain of apoptotic protease-activating factors"/>
    <property type="match status" value="1"/>
</dbReference>
<dbReference type="InterPro" id="IPR056789">
    <property type="entry name" value="LRR_R13L1-DRL21"/>
</dbReference>
<protein>
    <submittedName>
        <fullName evidence="11 12">Disease resistance RPP13-like protein 1 isoform X2</fullName>
    </submittedName>
</protein>
<dbReference type="InterPro" id="IPR032675">
    <property type="entry name" value="LRR_dom_sf"/>
</dbReference>
<dbReference type="SUPFAM" id="SSF52540">
    <property type="entry name" value="P-loop containing nucleoside triphosphate hydrolases"/>
    <property type="match status" value="1"/>
</dbReference>
<dbReference type="Pfam" id="PF23559">
    <property type="entry name" value="WHD_DRP"/>
    <property type="match status" value="1"/>
</dbReference>
<sequence length="942" mass="108169">MAAELVGGAFLSSFLNVLFDRLSDPAIINMMRGKKVDQKLLQKLKTILNVVEAVLNDAEKKQITDSAVKRWLEDLQDAVYDADDLLDEVATKAATQKDPPGNFLSRFLNLQDREMVTRIEDIIARLEEIAKHKDILRLEKIVAKNMSGRNESTSLVQKSDVFVGRDQDREDIVKLLLDDTDDGELSVIPIWGMGGIGKTTLAKLVFNDDKVQQKFNVRAWVCVGEEFDVLKVTKTVIEEITSSRCDMNSLNSAQQHLRSKLTGMKFLVVLDDFWSNNYTAWANFLIPFRCGSEGSKILVTTRSEKIANMVKGFHYQAYNLSALNDEDCWIVFANHAFLSGERLAFEKVAREIVKKCKGLPLAAQALGSLLRSKDNEKDWNNVLNSEIWEFSEEEIEIIPALRISYYHLPSHLKRCFVYCSLYPKDNEFDRDELVLLWMAEGLLQQPRGGSTLEEVGYEYFSDLASRSFFQPSNNAYKTSFVMHDLMHDLATFYGEKFYFRTFEVKNVLKHDIKTRHLSYVLRNKDSVSKILEVCDSLKHARTLLQVNLKCLREGIVVPCDLLEQLKCLRVLSFKIFSDDENLLHRSIGELIHLRYLDLSYTSIVTLPESLSCLYNLQTLKLRECRNLKKLPSKMQNLVNLRHLDVFGSISVEEMPKKMSKLKDLQFLSDYIVGKHEENGIGELGGLTHLHGTLWITQLENVKNSGEASNARMDEKIHLNALYLEWSCSSFEESEVCDSQTEKDVLDKLRPHKDLEELSISCYRGTMFPDWVGQSSYHNMTELELRGCRNCWVLPSLGQLPALMRLEISRFDMVKKIGGSFYKGDGTHQHQETPFRSLKILIIRRMRCWEEWESYECDDDNDAPFPQLETLSIQYCPKLRGDLPTFLPSLKSLFIRGCEELGCYLPRAPILRDLRIDGKQEARMRDLPLSLQHLSISGKQLVE</sequence>
<evidence type="ECO:0000256" key="4">
    <source>
        <dbReference type="ARBA" id="ARBA00022821"/>
    </source>
</evidence>
<name>A0A6P5N338_ARADU</name>
<dbReference type="AlphaFoldDB" id="A0A6P5N338"/>
<dbReference type="RefSeq" id="XP_052112962.1">
    <property type="nucleotide sequence ID" value="XM_052257002.1"/>
</dbReference>
<feature type="domain" description="NB-ARC" evidence="6">
    <location>
        <begin position="169"/>
        <end position="337"/>
    </location>
</feature>
<dbReference type="Pfam" id="PF00931">
    <property type="entry name" value="NB-ARC"/>
    <property type="match status" value="1"/>
</dbReference>
<evidence type="ECO:0000259" key="8">
    <source>
        <dbReference type="Pfam" id="PF23559"/>
    </source>
</evidence>
<accession>A0A6P5N338</accession>
<dbReference type="Gene3D" id="3.40.50.300">
    <property type="entry name" value="P-loop containing nucleotide triphosphate hydrolases"/>
    <property type="match status" value="1"/>
</dbReference>
<proteinExistence type="predicted"/>
<dbReference type="PANTHER" id="PTHR36766">
    <property type="entry name" value="PLANT BROAD-SPECTRUM MILDEW RESISTANCE PROTEIN RPW8"/>
    <property type="match status" value="1"/>
</dbReference>
<dbReference type="Proteomes" id="UP000515211">
    <property type="component" value="Chromosome 2"/>
</dbReference>
<dbReference type="RefSeq" id="XP_052112960.1">
    <property type="nucleotide sequence ID" value="XM_052257000.1"/>
</dbReference>
<keyword evidence="4" id="KW-0611">Plant defense</keyword>
<dbReference type="SUPFAM" id="SSF52058">
    <property type="entry name" value="L domain-like"/>
    <property type="match status" value="1"/>
</dbReference>
<dbReference type="FunFam" id="3.40.50.300:FF:001091">
    <property type="entry name" value="Probable disease resistance protein At1g61300"/>
    <property type="match status" value="1"/>
</dbReference>
<dbReference type="GO" id="GO:0051707">
    <property type="term" value="P:response to other organism"/>
    <property type="evidence" value="ECO:0007669"/>
    <property type="project" value="UniProtKB-ARBA"/>
</dbReference>
<evidence type="ECO:0000313" key="10">
    <source>
        <dbReference type="Proteomes" id="UP000515211"/>
    </source>
</evidence>